<feature type="transmembrane region" description="Helical" evidence="1">
    <location>
        <begin position="15"/>
        <end position="36"/>
    </location>
</feature>
<dbReference type="EMBL" id="FNDE01000030">
    <property type="protein sequence ID" value="SDH52946.1"/>
    <property type="molecule type" value="Genomic_DNA"/>
</dbReference>
<proteinExistence type="predicted"/>
<evidence type="ECO:0000313" key="2">
    <source>
        <dbReference type="EMBL" id="SDH52946.1"/>
    </source>
</evidence>
<organism evidence="2 3">
    <name type="scientific">Aneurinibacillus thermoaerophilus</name>
    <dbReference type="NCBI Taxonomy" id="143495"/>
    <lineage>
        <taxon>Bacteria</taxon>
        <taxon>Bacillati</taxon>
        <taxon>Bacillota</taxon>
        <taxon>Bacilli</taxon>
        <taxon>Bacillales</taxon>
        <taxon>Paenibacillaceae</taxon>
        <taxon>Aneurinibacillus group</taxon>
        <taxon>Aneurinibacillus</taxon>
    </lineage>
</organism>
<reference evidence="2 3" key="1">
    <citation type="submission" date="2016-10" db="EMBL/GenBank/DDBJ databases">
        <authorList>
            <person name="de Groot N.N."/>
        </authorList>
    </citation>
    <scope>NUCLEOTIDE SEQUENCE [LARGE SCALE GENOMIC DNA]</scope>
    <source>
        <strain evidence="2 3">L 420-91</strain>
    </source>
</reference>
<evidence type="ECO:0000256" key="1">
    <source>
        <dbReference type="SAM" id="Phobius"/>
    </source>
</evidence>
<keyword evidence="1" id="KW-0812">Transmembrane</keyword>
<name>A0A1G8D5D3_ANETH</name>
<evidence type="ECO:0000313" key="3">
    <source>
        <dbReference type="Proteomes" id="UP000198956"/>
    </source>
</evidence>
<gene>
    <name evidence="2" type="ORF">SAMN04489735_103043</name>
</gene>
<protein>
    <submittedName>
        <fullName evidence="2">Uncharacterized protein</fullName>
    </submittedName>
</protein>
<keyword evidence="1" id="KW-1133">Transmembrane helix</keyword>
<dbReference type="AlphaFoldDB" id="A0A1G8D5D3"/>
<accession>A0A1G8D5D3</accession>
<dbReference type="Proteomes" id="UP000198956">
    <property type="component" value="Unassembled WGS sequence"/>
</dbReference>
<sequence>MIKEERSMNTETFDGIFLIVFTVLMVATFVITWLGYKMIKSKE</sequence>
<keyword evidence="1" id="KW-0472">Membrane</keyword>